<reference evidence="1" key="1">
    <citation type="submission" date="2016-09" db="EMBL/GenBank/DDBJ databases">
        <title>Draft genome of thermotolerant cyanobacterium Desertifilum sp. strain IPPAS B-1220.</title>
        <authorList>
            <person name="Sinetova M.A."/>
            <person name="Bolakhan K."/>
            <person name="Zayadan B.K."/>
            <person name="Mironov K.S."/>
            <person name="Ustinova V."/>
            <person name="Kupriyanova E.V."/>
            <person name="Sidorov R.A."/>
            <person name="Skrypnik A.N."/>
            <person name="Gogoleva N.E."/>
            <person name="Gogolev Y.V."/>
            <person name="Los D.A."/>
        </authorList>
    </citation>
    <scope>NUCLEOTIDE SEQUENCE [LARGE SCALE GENOMIC DNA]</scope>
    <source>
        <strain evidence="1">IPPAS B-1220</strain>
    </source>
</reference>
<proteinExistence type="predicted"/>
<sequence>MLSGTGAEEAERAALLAIANPFYIRYWQQGMGAIVGTLPVVEGDRVAQQAPCSVLWVRQHEPPSLLRLERLLGGLRGFNS</sequence>
<comment type="caution">
    <text evidence="1">The sequence shown here is derived from an EMBL/GenBank/DDBJ whole genome shotgun (WGS) entry which is preliminary data.</text>
</comment>
<dbReference type="AlphaFoldDB" id="A0A1E5QNA6"/>
<protein>
    <submittedName>
        <fullName evidence="1">Uncharacterized protein</fullName>
    </submittedName>
</protein>
<gene>
    <name evidence="1" type="ORF">BH720_05865</name>
</gene>
<accession>A0A1E5QNA6</accession>
<dbReference type="RefSeq" id="WP_069966242.1">
    <property type="nucleotide sequence ID" value="NZ_CM124774.1"/>
</dbReference>
<dbReference type="STRING" id="1781255.BH720_05865"/>
<organism evidence="1">
    <name type="scientific">Desertifilum tharense IPPAS B-1220</name>
    <dbReference type="NCBI Taxonomy" id="1781255"/>
    <lineage>
        <taxon>Bacteria</taxon>
        <taxon>Bacillati</taxon>
        <taxon>Cyanobacteriota</taxon>
        <taxon>Cyanophyceae</taxon>
        <taxon>Desertifilales</taxon>
        <taxon>Desertifilaceae</taxon>
        <taxon>Desertifilum</taxon>
    </lineage>
</organism>
<evidence type="ECO:0000313" key="1">
    <source>
        <dbReference type="EMBL" id="OEJ76084.1"/>
    </source>
</evidence>
<name>A0A1E5QNA6_9CYAN</name>
<dbReference type="EMBL" id="MJGC01000041">
    <property type="protein sequence ID" value="OEJ76084.1"/>
    <property type="molecule type" value="Genomic_DNA"/>
</dbReference>